<dbReference type="EMBL" id="CP155620">
    <property type="protein sequence ID" value="XBJ28825.1"/>
    <property type="molecule type" value="Genomic_DNA"/>
</dbReference>
<sequence length="371" mass="40112">MKKRSLLLGALLLANLAYGKEVNLGIVLPLTGSLAAYGQDVYTGIELANKLNPTLDNGDKVKLVVVDTKGDKIETSTATTRLISQDKVVGLIGEAVTPNTMQVISIAEDKKVPVIAPVASGDKLLDKKTYASRVCFMDSFQGDKFATYAYKDLGLQSVVVIVDQSNVYSLGLAKAFEKEFKAKGGKVIKKLTISSGDKDFKAIASQLKSLNPDFVYMPIYHPEAALIARQARQTGFDKLFSAGDGVNNQTFIDLGGDAVNGVVFTDSFDYNNPSTNLGRKFISAYEKEKNSKALPAFSAMGADAYYVMLNAMNQCKDNLTPACVNDKIHQTNNYEGVGGIISIDKSGNASRSVVIKEIKNQQQVYKTTINP</sequence>
<evidence type="ECO:0000313" key="5">
    <source>
        <dbReference type="EMBL" id="XBJ28825.1"/>
    </source>
</evidence>
<organism evidence="5">
    <name type="scientific">Campylobacter sp. CCS1377</name>
    <dbReference type="NCBI Taxonomy" id="3158229"/>
    <lineage>
        <taxon>Bacteria</taxon>
        <taxon>Pseudomonadati</taxon>
        <taxon>Campylobacterota</taxon>
        <taxon>Epsilonproteobacteria</taxon>
        <taxon>Campylobacterales</taxon>
        <taxon>Campylobacteraceae</taxon>
        <taxon>Campylobacter</taxon>
    </lineage>
</organism>
<evidence type="ECO:0000259" key="4">
    <source>
        <dbReference type="Pfam" id="PF13458"/>
    </source>
</evidence>
<name>A0AAU7E6E8_9BACT</name>
<dbReference type="InterPro" id="IPR051010">
    <property type="entry name" value="BCAA_transport"/>
</dbReference>
<evidence type="ECO:0000256" key="1">
    <source>
        <dbReference type="ARBA" id="ARBA00010062"/>
    </source>
</evidence>
<comment type="similarity">
    <text evidence="1">Belongs to the leucine-binding protein family.</text>
</comment>
<reference evidence="5" key="1">
    <citation type="submission" date="2024-05" db="EMBL/GenBank/DDBJ databases">
        <title>Campylobacter coli isolated from environmental waters in Slovenia.</title>
        <authorList>
            <person name="Zautner A.E."/>
            <person name="Bunk B."/>
            <person name="Riedel T."/>
            <person name="Sproeer C."/>
        </authorList>
    </citation>
    <scope>NUCLEOTIDE SEQUENCE</scope>
    <source>
        <strain evidence="5">CCS1377</strain>
    </source>
</reference>
<dbReference type="InterPro" id="IPR028082">
    <property type="entry name" value="Peripla_BP_I"/>
</dbReference>
<evidence type="ECO:0000256" key="2">
    <source>
        <dbReference type="ARBA" id="ARBA00022729"/>
    </source>
</evidence>
<gene>
    <name evidence="5" type="ORF">AAH949_06970</name>
</gene>
<dbReference type="Gene3D" id="3.40.50.2300">
    <property type="match status" value="2"/>
</dbReference>
<dbReference type="SUPFAM" id="SSF53822">
    <property type="entry name" value="Periplasmic binding protein-like I"/>
    <property type="match status" value="1"/>
</dbReference>
<feature type="domain" description="Leucine-binding protein" evidence="4">
    <location>
        <begin position="21"/>
        <end position="360"/>
    </location>
</feature>
<dbReference type="AlphaFoldDB" id="A0AAU7E6E8"/>
<dbReference type="PANTHER" id="PTHR30483:SF6">
    <property type="entry name" value="PERIPLASMIC BINDING PROTEIN OF ABC TRANSPORTER FOR NATURAL AMINO ACIDS"/>
    <property type="match status" value="1"/>
</dbReference>
<feature type="signal peptide" evidence="3">
    <location>
        <begin position="1"/>
        <end position="19"/>
    </location>
</feature>
<dbReference type="PANTHER" id="PTHR30483">
    <property type="entry name" value="LEUCINE-SPECIFIC-BINDING PROTEIN"/>
    <property type="match status" value="1"/>
</dbReference>
<dbReference type="CDD" id="cd06347">
    <property type="entry name" value="PBP1_ABC_LivK_ligand_binding-like"/>
    <property type="match status" value="1"/>
</dbReference>
<dbReference type="InterPro" id="IPR028081">
    <property type="entry name" value="Leu-bd"/>
</dbReference>
<accession>A0AAU7E6E8</accession>
<dbReference type="Pfam" id="PF13458">
    <property type="entry name" value="Peripla_BP_6"/>
    <property type="match status" value="1"/>
</dbReference>
<dbReference type="RefSeq" id="WP_134238139.1">
    <property type="nucleotide sequence ID" value="NZ_CP155620.1"/>
</dbReference>
<feature type="chain" id="PRO_5043537465" evidence="3">
    <location>
        <begin position="20"/>
        <end position="371"/>
    </location>
</feature>
<proteinExistence type="inferred from homology"/>
<keyword evidence="2 3" id="KW-0732">Signal</keyword>
<evidence type="ECO:0000256" key="3">
    <source>
        <dbReference type="SAM" id="SignalP"/>
    </source>
</evidence>
<protein>
    <submittedName>
        <fullName evidence="5">ABC transporter substrate-binding protein</fullName>
    </submittedName>
</protein>